<evidence type="ECO:0000313" key="4">
    <source>
        <dbReference type="EMBL" id="PCG62463.1"/>
    </source>
</evidence>
<dbReference type="EMBL" id="NWSH01008646">
    <property type="protein sequence ID" value="PCG62463.1"/>
    <property type="molecule type" value="Genomic_DNA"/>
</dbReference>
<feature type="domain" description="Peptidase S1" evidence="3">
    <location>
        <begin position="19"/>
        <end position="216"/>
    </location>
</feature>
<dbReference type="PANTHER" id="PTHR24260:SF136">
    <property type="entry name" value="GH08193P-RELATED"/>
    <property type="match status" value="1"/>
</dbReference>
<dbReference type="PANTHER" id="PTHR24260">
    <property type="match status" value="1"/>
</dbReference>
<gene>
    <name evidence="4" type="ORF">B5V51_14376</name>
</gene>
<dbReference type="GO" id="GO:0006508">
    <property type="term" value="P:proteolysis"/>
    <property type="evidence" value="ECO:0007669"/>
    <property type="project" value="InterPro"/>
</dbReference>
<dbReference type="PROSITE" id="PS00134">
    <property type="entry name" value="TRYPSIN_HIS"/>
    <property type="match status" value="1"/>
</dbReference>
<dbReference type="Pfam" id="PF00089">
    <property type="entry name" value="Trypsin"/>
    <property type="match status" value="1"/>
</dbReference>
<dbReference type="InterPro" id="IPR009003">
    <property type="entry name" value="Peptidase_S1_PA"/>
</dbReference>
<dbReference type="GO" id="GO:0004252">
    <property type="term" value="F:serine-type endopeptidase activity"/>
    <property type="evidence" value="ECO:0007669"/>
    <property type="project" value="InterPro"/>
</dbReference>
<accession>A0A2A4ITJ5</accession>
<dbReference type="InterPro" id="IPR043504">
    <property type="entry name" value="Peptidase_S1_PA_chymotrypsin"/>
</dbReference>
<feature type="signal peptide" evidence="2">
    <location>
        <begin position="1"/>
        <end position="22"/>
    </location>
</feature>
<reference evidence="4" key="1">
    <citation type="submission" date="2017-09" db="EMBL/GenBank/DDBJ databases">
        <title>Contemporary evolution of a Lepidopteran species, Heliothis virescens, in response to modern agricultural practices.</title>
        <authorList>
            <person name="Fritz M.L."/>
            <person name="Deyonke A.M."/>
            <person name="Papanicolaou A."/>
            <person name="Micinski S."/>
            <person name="Westbrook J."/>
            <person name="Gould F."/>
        </authorList>
    </citation>
    <scope>NUCLEOTIDE SEQUENCE [LARGE SCALE GENOMIC DNA]</scope>
    <source>
        <strain evidence="4">HvINT-</strain>
        <tissue evidence="4">Whole body</tissue>
    </source>
</reference>
<evidence type="ECO:0000256" key="2">
    <source>
        <dbReference type="SAM" id="SignalP"/>
    </source>
</evidence>
<protein>
    <recommendedName>
        <fullName evidence="3">Peptidase S1 domain-containing protein</fullName>
    </recommendedName>
</protein>
<comment type="caution">
    <text evidence="4">The sequence shown here is derived from an EMBL/GenBank/DDBJ whole genome shotgun (WGS) entry which is preliminary data.</text>
</comment>
<dbReference type="InterPro" id="IPR001254">
    <property type="entry name" value="Trypsin_dom"/>
</dbReference>
<organism evidence="4">
    <name type="scientific">Heliothis virescens</name>
    <name type="common">Tobacco budworm moth</name>
    <dbReference type="NCBI Taxonomy" id="7102"/>
    <lineage>
        <taxon>Eukaryota</taxon>
        <taxon>Metazoa</taxon>
        <taxon>Ecdysozoa</taxon>
        <taxon>Arthropoda</taxon>
        <taxon>Hexapoda</taxon>
        <taxon>Insecta</taxon>
        <taxon>Pterygota</taxon>
        <taxon>Neoptera</taxon>
        <taxon>Endopterygota</taxon>
        <taxon>Lepidoptera</taxon>
        <taxon>Glossata</taxon>
        <taxon>Ditrysia</taxon>
        <taxon>Noctuoidea</taxon>
        <taxon>Noctuidae</taxon>
        <taxon>Heliothinae</taxon>
        <taxon>Heliothis</taxon>
    </lineage>
</organism>
<sequence length="216" mass="23626">MAKILFAAFICTIVTNNSFVAGENEDSEPTDHHADKKKETLPPDNHTFVALIDIVFPDGKKKTCTGTIIHDNVVITAAHCFVGHTPHVQAELTASFVVIGTKKMYDTGYENYLPIERVIIHPKYKGWTADLALVYTFAGMTSDKPGNIMPLMGESALTPVDSNVTVLSWGHCSEDVLAVEIKIFSFVCKDCEPLTSTDSPLRAAYSNENEDASSEV</sequence>
<evidence type="ECO:0000256" key="1">
    <source>
        <dbReference type="SAM" id="MobiDB-lite"/>
    </source>
</evidence>
<evidence type="ECO:0000259" key="3">
    <source>
        <dbReference type="PROSITE" id="PS50240"/>
    </source>
</evidence>
<keyword evidence="2" id="KW-0732">Signal</keyword>
<dbReference type="AlphaFoldDB" id="A0A2A4ITJ5"/>
<dbReference type="InterPro" id="IPR051333">
    <property type="entry name" value="CLIP_Serine_Protease"/>
</dbReference>
<dbReference type="Gene3D" id="2.40.10.10">
    <property type="entry name" value="Trypsin-like serine proteases"/>
    <property type="match status" value="2"/>
</dbReference>
<proteinExistence type="predicted"/>
<feature type="region of interest" description="Disordered" evidence="1">
    <location>
        <begin position="22"/>
        <end position="41"/>
    </location>
</feature>
<feature type="chain" id="PRO_5013399795" description="Peptidase S1 domain-containing protein" evidence="2">
    <location>
        <begin position="23"/>
        <end position="216"/>
    </location>
</feature>
<dbReference type="PROSITE" id="PS50240">
    <property type="entry name" value="TRYPSIN_DOM"/>
    <property type="match status" value="1"/>
</dbReference>
<dbReference type="SUPFAM" id="SSF50494">
    <property type="entry name" value="Trypsin-like serine proteases"/>
    <property type="match status" value="1"/>
</dbReference>
<dbReference type="InterPro" id="IPR018114">
    <property type="entry name" value="TRYPSIN_HIS"/>
</dbReference>
<name>A0A2A4ITJ5_HELVI</name>
<feature type="compositionally biased region" description="Basic and acidic residues" evidence="1">
    <location>
        <begin position="29"/>
        <end position="41"/>
    </location>
</feature>